<name>A0ABS7Z974_9SPHI</name>
<dbReference type="InterPro" id="IPR014710">
    <property type="entry name" value="RmlC-like_jellyroll"/>
</dbReference>
<gene>
    <name evidence="1" type="ORF">IPZ78_13275</name>
</gene>
<protein>
    <recommendedName>
        <fullName evidence="3">cAMP-binding domain of CRP or a regulatory subunit of cAMP-dependent protein kinases</fullName>
    </recommendedName>
</protein>
<dbReference type="Proteomes" id="UP001165302">
    <property type="component" value="Unassembled WGS sequence"/>
</dbReference>
<dbReference type="SUPFAM" id="SSF51206">
    <property type="entry name" value="cAMP-binding domain-like"/>
    <property type="match status" value="1"/>
</dbReference>
<dbReference type="RefSeq" id="WP_225554482.1">
    <property type="nucleotide sequence ID" value="NZ_JADEYP010000027.1"/>
</dbReference>
<evidence type="ECO:0000313" key="1">
    <source>
        <dbReference type="EMBL" id="MCA5006122.1"/>
    </source>
</evidence>
<proteinExistence type="predicted"/>
<dbReference type="Gene3D" id="2.60.120.10">
    <property type="entry name" value="Jelly Rolls"/>
    <property type="match status" value="1"/>
</dbReference>
<dbReference type="EMBL" id="JADEYP010000027">
    <property type="protein sequence ID" value="MCA5006122.1"/>
    <property type="molecule type" value="Genomic_DNA"/>
</dbReference>
<sequence>MERVINYLGYYIKLSEEAKHFLRINGRIKLYSSNSYYKMHDEHISKWNFIIEGLVAMISFHNQKENIERFYTSHYYFSGTKHVFSKNSEPLTIKFLRNTTLFEIPNSSLQNGLTLYTELNEIYQILKQHEIRYTQQLISILNSPSKHRIHALALLQPDLYDTLTIKEKMSYLNISNFKYYYRALSYHLHL</sequence>
<organism evidence="1 2">
    <name type="scientific">Sphingobacterium bovistauri</name>
    <dbReference type="NCBI Taxonomy" id="2781959"/>
    <lineage>
        <taxon>Bacteria</taxon>
        <taxon>Pseudomonadati</taxon>
        <taxon>Bacteroidota</taxon>
        <taxon>Sphingobacteriia</taxon>
        <taxon>Sphingobacteriales</taxon>
        <taxon>Sphingobacteriaceae</taxon>
        <taxon>Sphingobacterium</taxon>
    </lineage>
</organism>
<evidence type="ECO:0008006" key="3">
    <source>
        <dbReference type="Google" id="ProtNLM"/>
    </source>
</evidence>
<reference evidence="1" key="1">
    <citation type="submission" date="2020-10" db="EMBL/GenBank/DDBJ databases">
        <authorList>
            <person name="Lu T."/>
            <person name="Wang Q."/>
            <person name="Han X."/>
        </authorList>
    </citation>
    <scope>NUCLEOTIDE SEQUENCE</scope>
    <source>
        <strain evidence="1">WQ 366</strain>
    </source>
</reference>
<keyword evidence="2" id="KW-1185">Reference proteome</keyword>
<evidence type="ECO:0000313" key="2">
    <source>
        <dbReference type="Proteomes" id="UP001165302"/>
    </source>
</evidence>
<comment type="caution">
    <text evidence="1">The sequence shown here is derived from an EMBL/GenBank/DDBJ whole genome shotgun (WGS) entry which is preliminary data.</text>
</comment>
<accession>A0ABS7Z974</accession>
<dbReference type="InterPro" id="IPR018490">
    <property type="entry name" value="cNMP-bd_dom_sf"/>
</dbReference>